<keyword evidence="4 6" id="KW-0804">Transcription</keyword>
<dbReference type="FunFam" id="1.10.10.10:FF:000049">
    <property type="entry name" value="Heat-inducible transcription repressor HrcA"/>
    <property type="match status" value="1"/>
</dbReference>
<dbReference type="PANTHER" id="PTHR34824:SF1">
    <property type="entry name" value="HEAT-INDUCIBLE TRANSCRIPTION REPRESSOR HRCA"/>
    <property type="match status" value="1"/>
</dbReference>
<dbReference type="HAMAP" id="MF_00081">
    <property type="entry name" value="HrcA"/>
    <property type="match status" value="1"/>
</dbReference>
<dbReference type="OrthoDB" id="9783139at2"/>
<evidence type="ECO:0000313" key="8">
    <source>
        <dbReference type="EMBL" id="SFA75538.1"/>
    </source>
</evidence>
<dbReference type="Gene3D" id="1.10.10.10">
    <property type="entry name" value="Winged helix-like DNA-binding domain superfamily/Winged helix DNA-binding domain"/>
    <property type="match status" value="1"/>
</dbReference>
<dbReference type="InterPro" id="IPR036388">
    <property type="entry name" value="WH-like_DNA-bd_sf"/>
</dbReference>
<evidence type="ECO:0000313" key="9">
    <source>
        <dbReference type="Proteomes" id="UP000198619"/>
    </source>
</evidence>
<evidence type="ECO:0000256" key="5">
    <source>
        <dbReference type="ARBA" id="ARBA00055319"/>
    </source>
</evidence>
<dbReference type="SUPFAM" id="SSF55781">
    <property type="entry name" value="GAF domain-like"/>
    <property type="match status" value="1"/>
</dbReference>
<keyword evidence="2 6" id="KW-0805">Transcription regulation</keyword>
<dbReference type="InterPro" id="IPR036390">
    <property type="entry name" value="WH_DNA-bd_sf"/>
</dbReference>
<dbReference type="NCBIfam" id="TIGR00331">
    <property type="entry name" value="hrcA"/>
    <property type="match status" value="1"/>
</dbReference>
<dbReference type="Pfam" id="PF01628">
    <property type="entry name" value="HrcA"/>
    <property type="match status" value="1"/>
</dbReference>
<dbReference type="GO" id="GO:0003677">
    <property type="term" value="F:DNA binding"/>
    <property type="evidence" value="ECO:0007669"/>
    <property type="project" value="InterPro"/>
</dbReference>
<keyword evidence="1 6" id="KW-0678">Repressor</keyword>
<evidence type="ECO:0000256" key="6">
    <source>
        <dbReference type="HAMAP-Rule" id="MF_00081"/>
    </source>
</evidence>
<dbReference type="InterPro" id="IPR023120">
    <property type="entry name" value="WHTH_transcript_rep_HrcA_IDD"/>
</dbReference>
<evidence type="ECO:0000256" key="4">
    <source>
        <dbReference type="ARBA" id="ARBA00023163"/>
    </source>
</evidence>
<evidence type="ECO:0000256" key="3">
    <source>
        <dbReference type="ARBA" id="ARBA00023016"/>
    </source>
</evidence>
<reference evidence="8 9" key="1">
    <citation type="submission" date="2016-10" db="EMBL/GenBank/DDBJ databases">
        <authorList>
            <person name="de Groot N.N."/>
        </authorList>
    </citation>
    <scope>NUCLEOTIDE SEQUENCE [LARGE SCALE GENOMIC DNA]</scope>
    <source>
        <strain evidence="8 9">DSM 12271</strain>
    </source>
</reference>
<keyword evidence="9" id="KW-1185">Reference proteome</keyword>
<feature type="domain" description="Heat-inducible transcription repressor HrcA C-terminal" evidence="7">
    <location>
        <begin position="107"/>
        <end position="324"/>
    </location>
</feature>
<dbReference type="PIRSF" id="PIRSF005485">
    <property type="entry name" value="HrcA"/>
    <property type="match status" value="1"/>
</dbReference>
<dbReference type="PANTHER" id="PTHR34824">
    <property type="entry name" value="HEAT-INDUCIBLE TRANSCRIPTION REPRESSOR HRCA"/>
    <property type="match status" value="1"/>
</dbReference>
<dbReference type="AlphaFoldDB" id="A0A1I0VH48"/>
<dbReference type="RefSeq" id="WP_090038153.1">
    <property type="nucleotide sequence ID" value="NZ_FOKI01000002.1"/>
</dbReference>
<organism evidence="8 9">
    <name type="scientific">Clostridium frigidicarnis</name>
    <dbReference type="NCBI Taxonomy" id="84698"/>
    <lineage>
        <taxon>Bacteria</taxon>
        <taxon>Bacillati</taxon>
        <taxon>Bacillota</taxon>
        <taxon>Clostridia</taxon>
        <taxon>Eubacteriales</taxon>
        <taxon>Clostridiaceae</taxon>
        <taxon>Clostridium</taxon>
    </lineage>
</organism>
<dbReference type="InterPro" id="IPR002571">
    <property type="entry name" value="HrcA"/>
</dbReference>
<evidence type="ECO:0000259" key="7">
    <source>
        <dbReference type="Pfam" id="PF01628"/>
    </source>
</evidence>
<accession>A0A1I0VH48</accession>
<dbReference type="GO" id="GO:0045892">
    <property type="term" value="P:negative regulation of DNA-templated transcription"/>
    <property type="evidence" value="ECO:0007669"/>
    <property type="project" value="UniProtKB-UniRule"/>
</dbReference>
<proteinExistence type="inferred from homology"/>
<dbReference type="InterPro" id="IPR021153">
    <property type="entry name" value="HrcA_C"/>
</dbReference>
<dbReference type="STRING" id="84698.SAMN04488528_100262"/>
<dbReference type="SUPFAM" id="SSF46785">
    <property type="entry name" value="Winged helix' DNA-binding domain"/>
    <property type="match status" value="1"/>
</dbReference>
<dbReference type="Gene3D" id="3.30.450.40">
    <property type="match status" value="1"/>
</dbReference>
<dbReference type="Proteomes" id="UP000198619">
    <property type="component" value="Unassembled WGS sequence"/>
</dbReference>
<name>A0A1I0VH48_9CLOT</name>
<dbReference type="EMBL" id="FOKI01000002">
    <property type="protein sequence ID" value="SFA75538.1"/>
    <property type="molecule type" value="Genomic_DNA"/>
</dbReference>
<gene>
    <name evidence="6" type="primary">hrcA</name>
    <name evidence="8" type="ORF">SAMN04488528_100262</name>
</gene>
<dbReference type="InterPro" id="IPR029016">
    <property type="entry name" value="GAF-like_dom_sf"/>
</dbReference>
<protein>
    <recommendedName>
        <fullName evidence="6">Heat-inducible transcription repressor HrcA</fullName>
    </recommendedName>
</protein>
<evidence type="ECO:0000256" key="1">
    <source>
        <dbReference type="ARBA" id="ARBA00022491"/>
    </source>
</evidence>
<keyword evidence="3 6" id="KW-0346">Stress response</keyword>
<comment type="function">
    <text evidence="5 6">Negative regulator of class I heat shock genes (grpE-dnaK-dnaJ and groELS operons). Prevents heat-shock induction of these operons.</text>
</comment>
<dbReference type="Gene3D" id="3.30.390.60">
    <property type="entry name" value="Heat-inducible transcription repressor hrca homolog, domain 3"/>
    <property type="match status" value="1"/>
</dbReference>
<comment type="similarity">
    <text evidence="6">Belongs to the HrcA family.</text>
</comment>
<sequence length="344" mass="38334">MSDIDERKIRILQAIISDYITTAEPVGSRTIAKKYDLGISSATIRNEMADLEDMGYLEQPHSSAGRKPSDKGYRLYVDKLMPDEALSLEDELRIKGYLVDEALYEVDKMLKQATYILSELTKLTCILKAPSVNKSHIKSIQLLAIDVNSILVVMVTDGGIIKNSLIRVEKAPNQDVLLKISNALANRIRNLTLEQINLEVINNLKSDLSGYDDIFNAIIPAIYDTLNHKGSSEVYTEGTANIFNYPEFNDIEKARDFLSLIGNRELVNSLINTDGVLTIKIGEENYVKEAKDCSVITASYSLGNVPVGTIGLIGPTRIPYSKIMTIVGKVMKELNESLRQYSDY</sequence>
<evidence type="ECO:0000256" key="2">
    <source>
        <dbReference type="ARBA" id="ARBA00023015"/>
    </source>
</evidence>